<protein>
    <recommendedName>
        <fullName evidence="3">General secretion pathway protein GspJ</fullName>
    </recommendedName>
</protein>
<dbReference type="STRING" id="1076596.A0U91_14400"/>
<proteinExistence type="predicted"/>
<dbReference type="AlphaFoldDB" id="A0A1U9LHE1"/>
<dbReference type="NCBIfam" id="TIGR02532">
    <property type="entry name" value="IV_pilin_GFxxxE"/>
    <property type="match status" value="1"/>
</dbReference>
<organism evidence="1 2">
    <name type="scientific">Acetobacter persici</name>
    <dbReference type="NCBI Taxonomy" id="1076596"/>
    <lineage>
        <taxon>Bacteria</taxon>
        <taxon>Pseudomonadati</taxon>
        <taxon>Pseudomonadota</taxon>
        <taxon>Alphaproteobacteria</taxon>
        <taxon>Acetobacterales</taxon>
        <taxon>Acetobacteraceae</taxon>
        <taxon>Acetobacter</taxon>
    </lineage>
</organism>
<dbReference type="EMBL" id="CP014687">
    <property type="protein sequence ID" value="AQT05817.1"/>
    <property type="molecule type" value="Genomic_DNA"/>
</dbReference>
<evidence type="ECO:0000313" key="2">
    <source>
        <dbReference type="Proteomes" id="UP000189055"/>
    </source>
</evidence>
<dbReference type="Pfam" id="PF07963">
    <property type="entry name" value="N_methyl"/>
    <property type="match status" value="1"/>
</dbReference>
<name>A0A1U9LHE1_9PROT</name>
<gene>
    <name evidence="1" type="ORF">A0U91_14400</name>
</gene>
<dbReference type="Proteomes" id="UP000189055">
    <property type="component" value="Chromosome"/>
</dbReference>
<evidence type="ECO:0008006" key="3">
    <source>
        <dbReference type="Google" id="ProtNLM"/>
    </source>
</evidence>
<evidence type="ECO:0000313" key="1">
    <source>
        <dbReference type="EMBL" id="AQT05817.1"/>
    </source>
</evidence>
<dbReference type="PROSITE" id="PS00409">
    <property type="entry name" value="PROKAR_NTER_METHYL"/>
    <property type="match status" value="1"/>
</dbReference>
<reference evidence="1 2" key="1">
    <citation type="submission" date="2016-03" db="EMBL/GenBank/DDBJ databases">
        <title>Acetic acid bacteria sequencing.</title>
        <authorList>
            <person name="Brandt J."/>
            <person name="Jakob F."/>
            <person name="Vogel R.F."/>
        </authorList>
    </citation>
    <scope>NUCLEOTIDE SEQUENCE [LARGE SCALE GENOMIC DNA]</scope>
    <source>
        <strain evidence="1 2">TMW2.1084</strain>
    </source>
</reference>
<accession>A0A1U9LHE1</accession>
<dbReference type="InterPro" id="IPR012902">
    <property type="entry name" value="N_methyl_site"/>
</dbReference>
<dbReference type="KEGG" id="aper:A0U91_14400"/>
<sequence>MKMFMQTSRFACGKNGAQAGFTLLEMLVVTALLGLLFIMLSGGVTFGLRGWARQHAEQDRIAERVETDATLRKLLAAVTPDEGAVTGAEDRLALTTLTRLPDGKEHEVSIGLGVDRKKQLVLRWQIHHRPGCAPEERRHEEILASAVSGLHVRYWGGSPASWHTTWSGTAPVLFEVRVVPERGTLWPEMIIKPFRTDGTADEP</sequence>